<dbReference type="InterPro" id="IPR000719">
    <property type="entry name" value="Prot_kinase_dom"/>
</dbReference>
<dbReference type="Proteomes" id="UP000266861">
    <property type="component" value="Unassembled WGS sequence"/>
</dbReference>
<dbReference type="GO" id="GO:0005524">
    <property type="term" value="F:ATP binding"/>
    <property type="evidence" value="ECO:0007669"/>
    <property type="project" value="InterPro"/>
</dbReference>
<sequence length="517" mass="60970">MAMCKECNQNSYEYKWCKPCNLKHFQNDFNNWTSGNGKIDKFIQDAQLNANKHYDVIEWILFDRFKDVKQIGKGGFGTIHYARWIDGRIWNWDIENQQWKRQRNWDQVGEVEVALKKFDNFVNFNDVLNEMKIHFKTNNILVGEVEVALKKFDNFVNFNDVLNEMKIHFKTNNILGSIRFYGITQDPETHSYMMVLEYTKDGNLREYLKINFNNINWKQKLYNLYYLSLMLMRIHKLDIVHQDFHPGNILSLNFKNDIKISDFGLSKLIGANPNNPEKKNIVGVLPYIAPEVLSGDEEYTKAADVYSFGIIAYEMVTGFHPYPDIPHNKDLAMKICNGLRPKISFHIPKLITRMIMRCWDARVTHRPTFEELKDELWKYYIDYYDYLNEGENKDSEIVIQIKKAEEFSANQNHSRGTEEFSANQNHSRASIWKNISRIFHWRKESTNKTDSEIATPTPLNYQTHPQAIYTSRLLNFSKLPKPKNEENFEKELEELTKSTSVSSAVASKLYVPDFNIF</sequence>
<dbReference type="InterPro" id="IPR001245">
    <property type="entry name" value="Ser-Thr/Tyr_kinase_cat_dom"/>
</dbReference>
<reference evidence="2 3" key="1">
    <citation type="submission" date="2018-08" db="EMBL/GenBank/DDBJ databases">
        <title>Genome and evolution of the arbuscular mycorrhizal fungus Diversispora epigaea (formerly Glomus versiforme) and its bacterial endosymbionts.</title>
        <authorList>
            <person name="Sun X."/>
            <person name="Fei Z."/>
            <person name="Harrison M."/>
        </authorList>
    </citation>
    <scope>NUCLEOTIDE SEQUENCE [LARGE SCALE GENOMIC DNA]</scope>
    <source>
        <strain evidence="2 3">IT104</strain>
    </source>
</reference>
<dbReference type="GO" id="GO:0004674">
    <property type="term" value="F:protein serine/threonine kinase activity"/>
    <property type="evidence" value="ECO:0007669"/>
    <property type="project" value="TreeGrafter"/>
</dbReference>
<dbReference type="AlphaFoldDB" id="A0A397GQ41"/>
<dbReference type="STRING" id="1348612.A0A397GQ41"/>
<dbReference type="InterPro" id="IPR051681">
    <property type="entry name" value="Ser/Thr_Kinases-Pseudokinases"/>
</dbReference>
<name>A0A397GQ41_9GLOM</name>
<organism evidence="2 3">
    <name type="scientific">Diversispora epigaea</name>
    <dbReference type="NCBI Taxonomy" id="1348612"/>
    <lineage>
        <taxon>Eukaryota</taxon>
        <taxon>Fungi</taxon>
        <taxon>Fungi incertae sedis</taxon>
        <taxon>Mucoromycota</taxon>
        <taxon>Glomeromycotina</taxon>
        <taxon>Glomeromycetes</taxon>
        <taxon>Diversisporales</taxon>
        <taxon>Diversisporaceae</taxon>
        <taxon>Diversispora</taxon>
    </lineage>
</organism>
<dbReference type="Pfam" id="PF07714">
    <property type="entry name" value="PK_Tyr_Ser-Thr"/>
    <property type="match status" value="1"/>
</dbReference>
<dbReference type="PRINTS" id="PR00109">
    <property type="entry name" value="TYRKINASE"/>
</dbReference>
<dbReference type="OrthoDB" id="6718656at2759"/>
<evidence type="ECO:0000313" key="2">
    <source>
        <dbReference type="EMBL" id="RHZ51634.1"/>
    </source>
</evidence>
<feature type="domain" description="Protein kinase" evidence="1">
    <location>
        <begin position="65"/>
        <end position="387"/>
    </location>
</feature>
<keyword evidence="3" id="KW-1185">Reference proteome</keyword>
<evidence type="ECO:0000259" key="1">
    <source>
        <dbReference type="PROSITE" id="PS50011"/>
    </source>
</evidence>
<dbReference type="SUPFAM" id="SSF56112">
    <property type="entry name" value="Protein kinase-like (PK-like)"/>
    <property type="match status" value="1"/>
</dbReference>
<evidence type="ECO:0000313" key="3">
    <source>
        <dbReference type="Proteomes" id="UP000266861"/>
    </source>
</evidence>
<accession>A0A397GQ41</accession>
<gene>
    <name evidence="2" type="ORF">Glove_476g88</name>
</gene>
<dbReference type="EMBL" id="PQFF01000415">
    <property type="protein sequence ID" value="RHZ51634.1"/>
    <property type="molecule type" value="Genomic_DNA"/>
</dbReference>
<dbReference type="PANTHER" id="PTHR44329:SF297">
    <property type="entry name" value="RECEPTOR-INTERACTING SERINE_THREONINE-PROTEIN KINASE 3"/>
    <property type="match status" value="1"/>
</dbReference>
<comment type="caution">
    <text evidence="2">The sequence shown here is derived from an EMBL/GenBank/DDBJ whole genome shotgun (WGS) entry which is preliminary data.</text>
</comment>
<protein>
    <recommendedName>
        <fullName evidence="1">Protein kinase domain-containing protein</fullName>
    </recommendedName>
</protein>
<dbReference type="PROSITE" id="PS50011">
    <property type="entry name" value="PROTEIN_KINASE_DOM"/>
    <property type="match status" value="1"/>
</dbReference>
<dbReference type="PANTHER" id="PTHR44329">
    <property type="entry name" value="SERINE/THREONINE-PROTEIN KINASE TNNI3K-RELATED"/>
    <property type="match status" value="1"/>
</dbReference>
<dbReference type="Gene3D" id="1.10.510.10">
    <property type="entry name" value="Transferase(Phosphotransferase) domain 1"/>
    <property type="match status" value="1"/>
</dbReference>
<dbReference type="InterPro" id="IPR011009">
    <property type="entry name" value="Kinase-like_dom_sf"/>
</dbReference>
<proteinExistence type="predicted"/>